<name>A0A7S3NPP1_9STRA</name>
<proteinExistence type="predicted"/>
<keyword evidence="1" id="KW-0732">Signal</keyword>
<feature type="signal peptide" evidence="1">
    <location>
        <begin position="1"/>
        <end position="16"/>
    </location>
</feature>
<accession>A0A7S3NPP1</accession>
<dbReference type="EMBL" id="HBIJ01017979">
    <property type="protein sequence ID" value="CAE0371121.1"/>
    <property type="molecule type" value="Transcribed_RNA"/>
</dbReference>
<feature type="chain" id="PRO_5030806575" evidence="1">
    <location>
        <begin position="17"/>
        <end position="406"/>
    </location>
</feature>
<sequence>MLLLLRILLSSRVIESQRQLSSTGGLLSVTSVGAKDVFTLYDEEWQADAATAWQQLRREVRKNELNKLENWINDDFDYIRKRAKYRFEAGDWIGLHRTLGPIGSKLLPRSLSIDIQVSPGQKNGTRALCAMLRIGQEFLTKAENVEKFALSTFFRRSIDNVFRAKTKSSQISTIEIDCIRGPSSSNKEKNQPLRRCVLELARHPKLTQWFTTTPERIAQFAKKLKKIVFVPTGFPASLEPYLQPAFDNGTKMIQQFLKFQEKSSLQTKKSIISLQSDDLTARKWIKHFPNHFISFLPKEEQQWLSIIAQSPFLALGKDSQRLAVLSLALGVMPILGFGSSSLRLFYELPHALVQSDHLQVQALVDANTILLHNATSFKWQFLSKSFWLEKFVHSTVDSRRSDHLNL</sequence>
<reference evidence="2" key="1">
    <citation type="submission" date="2021-01" db="EMBL/GenBank/DDBJ databases">
        <authorList>
            <person name="Corre E."/>
            <person name="Pelletier E."/>
            <person name="Niang G."/>
            <person name="Scheremetjew M."/>
            <person name="Finn R."/>
            <person name="Kale V."/>
            <person name="Holt S."/>
            <person name="Cochrane G."/>
            <person name="Meng A."/>
            <person name="Brown T."/>
            <person name="Cohen L."/>
        </authorList>
    </citation>
    <scope>NUCLEOTIDE SEQUENCE</scope>
    <source>
        <strain evidence="2">CCMP1510</strain>
    </source>
</reference>
<gene>
    <name evidence="2" type="ORF">ALAG00032_LOCUS11903</name>
</gene>
<evidence type="ECO:0000256" key="1">
    <source>
        <dbReference type="SAM" id="SignalP"/>
    </source>
</evidence>
<protein>
    <submittedName>
        <fullName evidence="2">Uncharacterized protein</fullName>
    </submittedName>
</protein>
<organism evidence="2">
    <name type="scientific">Aureoumbra lagunensis</name>
    <dbReference type="NCBI Taxonomy" id="44058"/>
    <lineage>
        <taxon>Eukaryota</taxon>
        <taxon>Sar</taxon>
        <taxon>Stramenopiles</taxon>
        <taxon>Ochrophyta</taxon>
        <taxon>Pelagophyceae</taxon>
        <taxon>Pelagomonadales</taxon>
        <taxon>Aureoumbra</taxon>
    </lineage>
</organism>
<evidence type="ECO:0000313" key="2">
    <source>
        <dbReference type="EMBL" id="CAE0371121.1"/>
    </source>
</evidence>
<dbReference type="AlphaFoldDB" id="A0A7S3NPP1"/>